<dbReference type="Proteomes" id="UP000241912">
    <property type="component" value="Unassembled WGS sequence"/>
</dbReference>
<dbReference type="Pfam" id="PF01584">
    <property type="entry name" value="CheW"/>
    <property type="match status" value="1"/>
</dbReference>
<evidence type="ECO:0000256" key="3">
    <source>
        <dbReference type="ARBA" id="ARBA00022490"/>
    </source>
</evidence>
<dbReference type="PROSITE" id="PS50851">
    <property type="entry name" value="CHEW"/>
    <property type="match status" value="1"/>
</dbReference>
<comment type="subcellular location">
    <subcellularLocation>
        <location evidence="1">Cytoplasm</location>
    </subcellularLocation>
</comment>
<name>A0A2P7NRE9_9PROT</name>
<accession>A0A2P7NRE9</accession>
<dbReference type="EMBL" id="PXXU01000080">
    <property type="protein sequence ID" value="PSJ16043.1"/>
    <property type="molecule type" value="Genomic_DNA"/>
</dbReference>
<dbReference type="GO" id="GO:0005829">
    <property type="term" value="C:cytosol"/>
    <property type="evidence" value="ECO:0007669"/>
    <property type="project" value="TreeGrafter"/>
</dbReference>
<protein>
    <recommendedName>
        <fullName evidence="2">Chemotaxis protein CheW</fullName>
    </recommendedName>
</protein>
<dbReference type="Gene3D" id="2.40.50.180">
    <property type="entry name" value="CheA-289, Domain 4"/>
    <property type="match status" value="1"/>
</dbReference>
<reference evidence="5 6" key="1">
    <citation type="submission" date="2018-03" db="EMBL/GenBank/DDBJ databases">
        <title>Draft genome of Nitrosomonas supralitoralis APG5.</title>
        <authorList>
            <person name="Urakawa H."/>
            <person name="Lopez J.V."/>
        </authorList>
    </citation>
    <scope>NUCLEOTIDE SEQUENCE [LARGE SCALE GENOMIC DNA]</scope>
    <source>
        <strain evidence="5 6">APG5</strain>
    </source>
</reference>
<evidence type="ECO:0000256" key="1">
    <source>
        <dbReference type="ARBA" id="ARBA00004496"/>
    </source>
</evidence>
<dbReference type="AlphaFoldDB" id="A0A2P7NRE9"/>
<evidence type="ECO:0000259" key="4">
    <source>
        <dbReference type="PROSITE" id="PS50851"/>
    </source>
</evidence>
<dbReference type="GO" id="GO:0006935">
    <property type="term" value="P:chemotaxis"/>
    <property type="evidence" value="ECO:0007669"/>
    <property type="project" value="InterPro"/>
</dbReference>
<feature type="domain" description="CheW-like" evidence="4">
    <location>
        <begin position="28"/>
        <end position="168"/>
    </location>
</feature>
<gene>
    <name evidence="5" type="ORF">C7H79_15695</name>
</gene>
<dbReference type="PANTHER" id="PTHR22617:SF45">
    <property type="entry name" value="CHEMOTAXIS PROTEIN CHEW"/>
    <property type="match status" value="1"/>
</dbReference>
<keyword evidence="6" id="KW-1185">Reference proteome</keyword>
<dbReference type="GO" id="GO:0007165">
    <property type="term" value="P:signal transduction"/>
    <property type="evidence" value="ECO:0007669"/>
    <property type="project" value="InterPro"/>
</dbReference>
<proteinExistence type="predicted"/>
<dbReference type="InterPro" id="IPR036061">
    <property type="entry name" value="CheW-like_dom_sf"/>
</dbReference>
<dbReference type="Gene3D" id="2.30.30.40">
    <property type="entry name" value="SH3 Domains"/>
    <property type="match status" value="1"/>
</dbReference>
<dbReference type="InterPro" id="IPR039315">
    <property type="entry name" value="CheW"/>
</dbReference>
<evidence type="ECO:0000313" key="6">
    <source>
        <dbReference type="Proteomes" id="UP000241912"/>
    </source>
</evidence>
<organism evidence="5 6">
    <name type="scientific">Nitrosomonas supralitoralis</name>
    <dbReference type="NCBI Taxonomy" id="2116706"/>
    <lineage>
        <taxon>Bacteria</taxon>
        <taxon>Pseudomonadati</taxon>
        <taxon>Pseudomonadota</taxon>
        <taxon>Betaproteobacteria</taxon>
        <taxon>Nitrosomonadales</taxon>
        <taxon>Nitrosomonadaceae</taxon>
        <taxon>Nitrosomonas</taxon>
    </lineage>
</organism>
<sequence>MRGALTVLQEQITNLAKELPGAMAGGMANEFLTFRLGGEEYGIEILKVQEIRSYDSITQIANAPDFIKGVVNLRGIIVPIIDMRIKFRLGNKNYDQFTVVIILNVAGRVMGVVVDGVSDVINLESEQMRPTPGFGSIIDTEYIMGLGTVDERMLILIDIEKLMGGSDMGLVEQSVN</sequence>
<evidence type="ECO:0000313" key="5">
    <source>
        <dbReference type="EMBL" id="PSJ16043.1"/>
    </source>
</evidence>
<comment type="caution">
    <text evidence="5">The sequence shown here is derived from an EMBL/GenBank/DDBJ whole genome shotgun (WGS) entry which is preliminary data.</text>
</comment>
<dbReference type="PANTHER" id="PTHR22617">
    <property type="entry name" value="CHEMOTAXIS SENSOR HISTIDINE KINASE-RELATED"/>
    <property type="match status" value="1"/>
</dbReference>
<evidence type="ECO:0000256" key="2">
    <source>
        <dbReference type="ARBA" id="ARBA00021483"/>
    </source>
</evidence>
<dbReference type="SUPFAM" id="SSF50341">
    <property type="entry name" value="CheW-like"/>
    <property type="match status" value="1"/>
</dbReference>
<dbReference type="InterPro" id="IPR002545">
    <property type="entry name" value="CheW-lke_dom"/>
</dbReference>
<keyword evidence="3" id="KW-0963">Cytoplasm</keyword>
<dbReference type="SMART" id="SM00260">
    <property type="entry name" value="CheW"/>
    <property type="match status" value="1"/>
</dbReference>
<dbReference type="OrthoDB" id="9790406at2"/>